<keyword evidence="4" id="KW-1185">Reference proteome</keyword>
<dbReference type="Pfam" id="PF26496">
    <property type="entry name" value="DUF8163"/>
    <property type="match status" value="1"/>
</dbReference>
<reference evidence="3 4" key="1">
    <citation type="journal article" date="2019" name="Int. J. Syst. Evol. Microbiol.">
        <title>The Global Catalogue of Microorganisms (GCM) 10K type strain sequencing project: providing services to taxonomists for standard genome sequencing and annotation.</title>
        <authorList>
            <consortium name="The Broad Institute Genomics Platform"/>
            <consortium name="The Broad Institute Genome Sequencing Center for Infectious Disease"/>
            <person name="Wu L."/>
            <person name="Ma J."/>
        </authorList>
    </citation>
    <scope>NUCLEOTIDE SEQUENCE [LARGE SCALE GENOMIC DNA]</scope>
    <source>
        <strain evidence="3 4">JCM 19585</strain>
    </source>
</reference>
<feature type="transmembrane region" description="Helical" evidence="1">
    <location>
        <begin position="57"/>
        <end position="88"/>
    </location>
</feature>
<proteinExistence type="predicted"/>
<sequence length="159" mass="15729">MSATSTRLLGRAERATGPAIGFLLVAIGFATGHGGPGVVAALAVGVCWLLRDGRVATVLAAVALGALGPVSLATLVLVVGGVSVGLGAHLLRATRSVRTLATFAVASGAALAVLGAGLSASLPTWTLAALVLGTVALLGYGVHRYELVMLDLVPDSTHE</sequence>
<evidence type="ECO:0000256" key="1">
    <source>
        <dbReference type="SAM" id="Phobius"/>
    </source>
</evidence>
<accession>A0A830FDP8</accession>
<keyword evidence="1" id="KW-0472">Membrane</keyword>
<name>A0A830FDP8_9EURY</name>
<protein>
    <recommendedName>
        <fullName evidence="2">DUF8163 domain-containing protein</fullName>
    </recommendedName>
</protein>
<evidence type="ECO:0000259" key="2">
    <source>
        <dbReference type="Pfam" id="PF26496"/>
    </source>
</evidence>
<dbReference type="OrthoDB" id="385392at2157"/>
<feature type="transmembrane region" description="Helical" evidence="1">
    <location>
        <begin position="21"/>
        <end position="51"/>
    </location>
</feature>
<dbReference type="InterPro" id="IPR058477">
    <property type="entry name" value="DUF8163"/>
</dbReference>
<keyword evidence="1" id="KW-0812">Transmembrane</keyword>
<feature type="transmembrane region" description="Helical" evidence="1">
    <location>
        <begin position="100"/>
        <end position="118"/>
    </location>
</feature>
<gene>
    <name evidence="3" type="ORF">GCM10009037_30430</name>
</gene>
<dbReference type="RefSeq" id="WP_188884522.1">
    <property type="nucleotide sequence ID" value="NZ_BMPF01000008.1"/>
</dbReference>
<dbReference type="Proteomes" id="UP000628840">
    <property type="component" value="Unassembled WGS sequence"/>
</dbReference>
<feature type="transmembrane region" description="Helical" evidence="1">
    <location>
        <begin position="124"/>
        <end position="142"/>
    </location>
</feature>
<evidence type="ECO:0000313" key="3">
    <source>
        <dbReference type="EMBL" id="GGL44944.1"/>
    </source>
</evidence>
<evidence type="ECO:0000313" key="4">
    <source>
        <dbReference type="Proteomes" id="UP000628840"/>
    </source>
</evidence>
<dbReference type="AlphaFoldDB" id="A0A830FDP8"/>
<comment type="caution">
    <text evidence="3">The sequence shown here is derived from an EMBL/GenBank/DDBJ whole genome shotgun (WGS) entry which is preliminary data.</text>
</comment>
<feature type="domain" description="DUF8163" evidence="2">
    <location>
        <begin position="10"/>
        <end position="157"/>
    </location>
</feature>
<organism evidence="3 4">
    <name type="scientific">Halarchaeum grantii</name>
    <dbReference type="NCBI Taxonomy" id="1193105"/>
    <lineage>
        <taxon>Archaea</taxon>
        <taxon>Methanobacteriati</taxon>
        <taxon>Methanobacteriota</taxon>
        <taxon>Stenosarchaea group</taxon>
        <taxon>Halobacteria</taxon>
        <taxon>Halobacteriales</taxon>
        <taxon>Halobacteriaceae</taxon>
    </lineage>
</organism>
<keyword evidence="1" id="KW-1133">Transmembrane helix</keyword>
<dbReference type="EMBL" id="BMPF01000008">
    <property type="protein sequence ID" value="GGL44944.1"/>
    <property type="molecule type" value="Genomic_DNA"/>
</dbReference>